<dbReference type="GO" id="GO:0005965">
    <property type="term" value="C:protein farnesyltransferase complex"/>
    <property type="evidence" value="ECO:0007669"/>
    <property type="project" value="UniProtKB-UniRule"/>
</dbReference>
<evidence type="ECO:0000256" key="1">
    <source>
        <dbReference type="ARBA" id="ARBA00010497"/>
    </source>
</evidence>
<comment type="function">
    <text evidence="9">Catalyzes the transfer of a farnesyl moiety from farnesyl diphosphate to a cysteine at the fourth position from the C-terminus of several proteins. The beta subunit is responsible for peptide-binding.</text>
</comment>
<keyword evidence="5 9" id="KW-0808">Transferase</keyword>
<dbReference type="GO" id="GO:0097354">
    <property type="term" value="P:prenylation"/>
    <property type="evidence" value="ECO:0007669"/>
    <property type="project" value="UniProtKB-UniRule"/>
</dbReference>
<dbReference type="FunCoup" id="A0A1D2VEK5">
    <property type="interactions" value="716"/>
</dbReference>
<dbReference type="STRING" id="1344418.A0A1D2VEK5"/>
<evidence type="ECO:0000256" key="4">
    <source>
        <dbReference type="ARBA" id="ARBA00022602"/>
    </source>
</evidence>
<dbReference type="InParanoid" id="A0A1D2VEK5"/>
<dbReference type="PANTHER" id="PTHR11774">
    <property type="entry name" value="GERANYLGERANYL TRANSFERASE TYPE BETA SUBUNIT"/>
    <property type="match status" value="1"/>
</dbReference>
<dbReference type="InterPro" id="IPR008930">
    <property type="entry name" value="Terpenoid_cyclase/PrenylTrfase"/>
</dbReference>
<dbReference type="SUPFAM" id="SSF48239">
    <property type="entry name" value="Terpenoid cyclases/Protein prenyltransferases"/>
    <property type="match status" value="1"/>
</dbReference>
<comment type="subunit">
    <text evidence="9">Heterodimer of an alpha and a beta subunit.</text>
</comment>
<evidence type="ECO:0000256" key="3">
    <source>
        <dbReference type="ARBA" id="ARBA00015798"/>
    </source>
</evidence>
<dbReference type="GO" id="GO:0051604">
    <property type="term" value="P:protein maturation"/>
    <property type="evidence" value="ECO:0007669"/>
    <property type="project" value="EnsemblFungi"/>
</dbReference>
<evidence type="ECO:0000259" key="10">
    <source>
        <dbReference type="Pfam" id="PF00432"/>
    </source>
</evidence>
<dbReference type="GO" id="GO:0008270">
    <property type="term" value="F:zinc ion binding"/>
    <property type="evidence" value="ECO:0007669"/>
    <property type="project" value="UniProtKB-UniRule"/>
</dbReference>
<keyword evidence="8 9" id="KW-0862">Zinc</keyword>
<dbReference type="GeneID" id="30967282"/>
<evidence type="ECO:0000256" key="7">
    <source>
        <dbReference type="ARBA" id="ARBA00022737"/>
    </source>
</evidence>
<gene>
    <name evidence="11" type="ORF">ASCRUDRAFT_76853</name>
</gene>
<reference evidence="12" key="1">
    <citation type="submission" date="2016-05" db="EMBL/GenBank/DDBJ databases">
        <title>Comparative genomics of biotechnologically important yeasts.</title>
        <authorList>
            <consortium name="DOE Joint Genome Institute"/>
            <person name="Riley R."/>
            <person name="Haridas S."/>
            <person name="Wolfe K.H."/>
            <person name="Lopes M.R."/>
            <person name="Hittinger C.T."/>
            <person name="Goker M."/>
            <person name="Salamov A."/>
            <person name="Wisecaver J."/>
            <person name="Long T.M."/>
            <person name="Aerts A.L."/>
            <person name="Barry K."/>
            <person name="Choi C."/>
            <person name="Clum A."/>
            <person name="Coughlan A.Y."/>
            <person name="Deshpande S."/>
            <person name="Douglass A.P."/>
            <person name="Hanson S.J."/>
            <person name="Klenk H.-P."/>
            <person name="Labutti K."/>
            <person name="Lapidus A."/>
            <person name="Lindquist E."/>
            <person name="Lipzen A."/>
            <person name="Meier-Kolthoff J.P."/>
            <person name="Ohm R.A."/>
            <person name="Otillar R.P."/>
            <person name="Pangilinan J."/>
            <person name="Peng Y."/>
            <person name="Rokas A."/>
            <person name="Rosa C.A."/>
            <person name="Scheuner C."/>
            <person name="Sibirny A.A."/>
            <person name="Slot J.C."/>
            <person name="Stielow J.B."/>
            <person name="Sun H."/>
            <person name="Kurtzman C.P."/>
            <person name="Blackwell M."/>
            <person name="Grigoriev I.V."/>
            <person name="Jeffries T.W."/>
        </authorList>
    </citation>
    <scope>NUCLEOTIDE SEQUENCE [LARGE SCALE GENOMIC DNA]</scope>
    <source>
        <strain evidence="12">DSM 1968</strain>
    </source>
</reference>
<dbReference type="CDD" id="cd02893">
    <property type="entry name" value="FTase"/>
    <property type="match status" value="1"/>
</dbReference>
<dbReference type="PANTHER" id="PTHR11774:SF6">
    <property type="entry name" value="PROTEIN FARNESYLTRANSFERASE SUBUNIT BETA"/>
    <property type="match status" value="1"/>
</dbReference>
<keyword evidence="12" id="KW-1185">Reference proteome</keyword>
<dbReference type="Gene3D" id="1.50.10.20">
    <property type="match status" value="1"/>
</dbReference>
<dbReference type="Proteomes" id="UP000095038">
    <property type="component" value="Unassembled WGS sequence"/>
</dbReference>
<evidence type="ECO:0000256" key="6">
    <source>
        <dbReference type="ARBA" id="ARBA00022723"/>
    </source>
</evidence>
<organism evidence="11 12">
    <name type="scientific">Ascoidea rubescens DSM 1968</name>
    <dbReference type="NCBI Taxonomy" id="1344418"/>
    <lineage>
        <taxon>Eukaryota</taxon>
        <taxon>Fungi</taxon>
        <taxon>Dikarya</taxon>
        <taxon>Ascomycota</taxon>
        <taxon>Saccharomycotina</taxon>
        <taxon>Saccharomycetes</taxon>
        <taxon>Ascoideaceae</taxon>
        <taxon>Ascoidea</taxon>
    </lineage>
</organism>
<comment type="catalytic activity">
    <reaction evidence="9">
        <text>L-cysteinyl-[protein] + (2E,6E)-farnesyl diphosphate = S-(2E,6E)-farnesyl-L-cysteinyl-[protein] + diphosphate</text>
        <dbReference type="Rhea" id="RHEA:13345"/>
        <dbReference type="Rhea" id="RHEA-COMP:10131"/>
        <dbReference type="Rhea" id="RHEA-COMP:11535"/>
        <dbReference type="ChEBI" id="CHEBI:29950"/>
        <dbReference type="ChEBI" id="CHEBI:33019"/>
        <dbReference type="ChEBI" id="CHEBI:86019"/>
        <dbReference type="ChEBI" id="CHEBI:175763"/>
    </reaction>
</comment>
<evidence type="ECO:0000256" key="2">
    <source>
        <dbReference type="ARBA" id="ARBA00012702"/>
    </source>
</evidence>
<proteinExistence type="inferred from homology"/>
<evidence type="ECO:0000313" key="12">
    <source>
        <dbReference type="Proteomes" id="UP000095038"/>
    </source>
</evidence>
<evidence type="ECO:0000256" key="9">
    <source>
        <dbReference type="RuleBase" id="RU365056"/>
    </source>
</evidence>
<comment type="cofactor">
    <cofactor evidence="9">
        <name>Zn(2+)</name>
        <dbReference type="ChEBI" id="CHEBI:29105"/>
    </cofactor>
    <text evidence="9">Binds 1 zinc ion per subunit.</text>
</comment>
<sequence length="493" mass="55967">MEDINDEKTQQIGYILSLLGKRKKEPIFNTVLVDRDYQLENLLTMMNFKDSPYNIDNDSDLFTKTLTDQREVENSVIKIYKEFLNSSSDNYESGNGSGSGSESEGENGIGNLKKSLHLKFLKNALKPLNPAFTKLDASQTWIVFWIVNSLLLLDQDYLVKNPELNEQICLKIGFIVDYNKESKSEKEYQGIGGGVGQLGHIASTYAAIMSLSFTKRYDVWERIPRKSIYDWMLNELKQKDGSFVMSRNGEKDVRAVYCALTVGSVLNILSKKLVENTAKWIQSCQTYEGGFGGCPDNEAHGGYTYCAVASLCLLGDPKDMLNKYCNLDALVRWIVSRQYNIEGGLSGRTNKLVDSCYSHWVGSLAPFIEIAIEWKTIMSRNCLQNYILLCCQNRRYGGLRDKPLTNPDYYHTNYALCGLSVCQNVYLFNYKKFEESGRDFRAVGYCYEASGIEASDVVERFQENSVSEIHPVFGTVNGYAQEMYEFFCGVEIK</sequence>
<evidence type="ECO:0000256" key="8">
    <source>
        <dbReference type="ARBA" id="ARBA00022833"/>
    </source>
</evidence>
<keyword evidence="6 9" id="KW-0479">Metal-binding</keyword>
<keyword evidence="7" id="KW-0677">Repeat</keyword>
<evidence type="ECO:0000256" key="5">
    <source>
        <dbReference type="ARBA" id="ARBA00022679"/>
    </source>
</evidence>
<dbReference type="InterPro" id="IPR026872">
    <property type="entry name" value="FTB"/>
</dbReference>
<dbReference type="AlphaFoldDB" id="A0A1D2VEK5"/>
<comment type="similarity">
    <text evidence="1 9">Belongs to the protein prenyltransferase subunit beta family.</text>
</comment>
<dbReference type="InterPro" id="IPR045089">
    <property type="entry name" value="PGGT1B-like"/>
</dbReference>
<protein>
    <recommendedName>
        <fullName evidence="3 9">Protein farnesyltransferase subunit beta</fullName>
        <shortName evidence="9">FTase-beta</shortName>
        <ecNumber evidence="2 9">2.5.1.58</ecNumber>
    </recommendedName>
</protein>
<keyword evidence="4 9" id="KW-0637">Prenyltransferase</keyword>
<dbReference type="GO" id="GO:0004660">
    <property type="term" value="F:protein farnesyltransferase activity"/>
    <property type="evidence" value="ECO:0007669"/>
    <property type="project" value="UniProtKB-UniRule"/>
</dbReference>
<dbReference type="RefSeq" id="XP_020046240.1">
    <property type="nucleotide sequence ID" value="XM_020193646.1"/>
</dbReference>
<dbReference type="InterPro" id="IPR001330">
    <property type="entry name" value="Prenyltrans"/>
</dbReference>
<name>A0A1D2VEK5_9ASCO</name>
<dbReference type="EMBL" id="KV454484">
    <property type="protein sequence ID" value="ODV59933.1"/>
    <property type="molecule type" value="Genomic_DNA"/>
</dbReference>
<dbReference type="EC" id="2.5.1.58" evidence="2 9"/>
<feature type="domain" description="Prenyltransferase alpha-alpha toroid" evidence="10">
    <location>
        <begin position="112"/>
        <end position="473"/>
    </location>
</feature>
<dbReference type="OrthoDB" id="10261146at2759"/>
<accession>A0A1D2VEK5</accession>
<evidence type="ECO:0000313" key="11">
    <source>
        <dbReference type="EMBL" id="ODV59933.1"/>
    </source>
</evidence>
<dbReference type="Pfam" id="PF00432">
    <property type="entry name" value="Prenyltrans"/>
    <property type="match status" value="1"/>
</dbReference>